<proteinExistence type="predicted"/>
<dbReference type="InterPro" id="IPR013762">
    <property type="entry name" value="Integrase-like_cat_sf"/>
</dbReference>
<name>A0A5C3NL55_9APHY</name>
<dbReference type="AlphaFoldDB" id="A0A5C3NL55"/>
<dbReference type="InterPro" id="IPR011010">
    <property type="entry name" value="DNA_brk_join_enz"/>
</dbReference>
<dbReference type="EMBL" id="ML212524">
    <property type="protein sequence ID" value="TFK78451.1"/>
    <property type="molecule type" value="Genomic_DNA"/>
</dbReference>
<accession>A0A5C3NL55</accession>
<evidence type="ECO:0000313" key="3">
    <source>
        <dbReference type="Proteomes" id="UP000308197"/>
    </source>
</evidence>
<reference evidence="2 3" key="1">
    <citation type="journal article" date="2019" name="Nat. Ecol. Evol.">
        <title>Megaphylogeny resolves global patterns of mushroom evolution.</title>
        <authorList>
            <person name="Varga T."/>
            <person name="Krizsan K."/>
            <person name="Foldi C."/>
            <person name="Dima B."/>
            <person name="Sanchez-Garcia M."/>
            <person name="Sanchez-Ramirez S."/>
            <person name="Szollosi G.J."/>
            <person name="Szarkandi J.G."/>
            <person name="Papp V."/>
            <person name="Albert L."/>
            <person name="Andreopoulos W."/>
            <person name="Angelini C."/>
            <person name="Antonin V."/>
            <person name="Barry K.W."/>
            <person name="Bougher N.L."/>
            <person name="Buchanan P."/>
            <person name="Buyck B."/>
            <person name="Bense V."/>
            <person name="Catcheside P."/>
            <person name="Chovatia M."/>
            <person name="Cooper J."/>
            <person name="Damon W."/>
            <person name="Desjardin D."/>
            <person name="Finy P."/>
            <person name="Geml J."/>
            <person name="Haridas S."/>
            <person name="Hughes K."/>
            <person name="Justo A."/>
            <person name="Karasinski D."/>
            <person name="Kautmanova I."/>
            <person name="Kiss B."/>
            <person name="Kocsube S."/>
            <person name="Kotiranta H."/>
            <person name="LaButti K.M."/>
            <person name="Lechner B.E."/>
            <person name="Liimatainen K."/>
            <person name="Lipzen A."/>
            <person name="Lukacs Z."/>
            <person name="Mihaltcheva S."/>
            <person name="Morgado L.N."/>
            <person name="Niskanen T."/>
            <person name="Noordeloos M.E."/>
            <person name="Ohm R.A."/>
            <person name="Ortiz-Santana B."/>
            <person name="Ovrebo C."/>
            <person name="Racz N."/>
            <person name="Riley R."/>
            <person name="Savchenko A."/>
            <person name="Shiryaev A."/>
            <person name="Soop K."/>
            <person name="Spirin V."/>
            <person name="Szebenyi C."/>
            <person name="Tomsovsky M."/>
            <person name="Tulloss R.E."/>
            <person name="Uehling J."/>
            <person name="Grigoriev I.V."/>
            <person name="Vagvolgyi C."/>
            <person name="Papp T."/>
            <person name="Martin F.M."/>
            <person name="Miettinen O."/>
            <person name="Hibbett D.S."/>
            <person name="Nagy L.G."/>
        </authorList>
    </citation>
    <scope>NUCLEOTIDE SEQUENCE [LARGE SCALE GENOMIC DNA]</scope>
    <source>
        <strain evidence="2 3">HHB13444</strain>
    </source>
</reference>
<dbReference type="InParanoid" id="A0A5C3NL55"/>
<dbReference type="GO" id="GO:0006310">
    <property type="term" value="P:DNA recombination"/>
    <property type="evidence" value="ECO:0007669"/>
    <property type="project" value="UniProtKB-KW"/>
</dbReference>
<dbReference type="GO" id="GO:0015074">
    <property type="term" value="P:DNA integration"/>
    <property type="evidence" value="ECO:0007669"/>
    <property type="project" value="InterPro"/>
</dbReference>
<keyword evidence="1" id="KW-0233">DNA recombination</keyword>
<sequence length="342" mass="39500">MDISTGKHKDLSIPRVTYATAQKMRASISHKFGRGFKIGTQMWTEHPVHPGLYMGNPSLSVTVSEYMISLRRRKVQSGEIVTSARAIDHLTLKQLWEYNSRFPKEAESAPQKRKRGEHEDREWAGYKVRVMLGTAYTTSTLCLLRYDEVLRIQWKDIELMTIDGVPVVKLSLPFRKTHQNGECAPFYLWPNKERPWMDATLAIAEWWSLCTKMGIETNGYVFRSHRHGSDEVGALSHQKMSSSHFLECFRNNLLDIGIDPRTYGTHSFRRGGCQYLHTELRWPIRTICDWGGWAEDMDNHATIFRYLLSWVDSPTSQRVDLFNPNRVGTDPCTHCGRTCHCS</sequence>
<dbReference type="GO" id="GO:0003677">
    <property type="term" value="F:DNA binding"/>
    <property type="evidence" value="ECO:0007669"/>
    <property type="project" value="InterPro"/>
</dbReference>
<evidence type="ECO:0008006" key="4">
    <source>
        <dbReference type="Google" id="ProtNLM"/>
    </source>
</evidence>
<dbReference type="Proteomes" id="UP000308197">
    <property type="component" value="Unassembled WGS sequence"/>
</dbReference>
<evidence type="ECO:0000256" key="1">
    <source>
        <dbReference type="ARBA" id="ARBA00023172"/>
    </source>
</evidence>
<organism evidence="2 3">
    <name type="scientific">Polyporus arcularius HHB13444</name>
    <dbReference type="NCBI Taxonomy" id="1314778"/>
    <lineage>
        <taxon>Eukaryota</taxon>
        <taxon>Fungi</taxon>
        <taxon>Dikarya</taxon>
        <taxon>Basidiomycota</taxon>
        <taxon>Agaricomycotina</taxon>
        <taxon>Agaricomycetes</taxon>
        <taxon>Polyporales</taxon>
        <taxon>Polyporaceae</taxon>
        <taxon>Polyporus</taxon>
    </lineage>
</organism>
<dbReference type="SUPFAM" id="SSF56349">
    <property type="entry name" value="DNA breaking-rejoining enzymes"/>
    <property type="match status" value="1"/>
</dbReference>
<keyword evidence="3" id="KW-1185">Reference proteome</keyword>
<evidence type="ECO:0000313" key="2">
    <source>
        <dbReference type="EMBL" id="TFK78451.1"/>
    </source>
</evidence>
<gene>
    <name evidence="2" type="ORF">K466DRAFT_507267</name>
</gene>
<protein>
    <recommendedName>
        <fullName evidence="4">DNA breaking-rejoining enzyme</fullName>
    </recommendedName>
</protein>
<dbReference type="Gene3D" id="1.10.443.10">
    <property type="entry name" value="Intergrase catalytic core"/>
    <property type="match status" value="1"/>
</dbReference>